<dbReference type="PROSITE" id="PS50989">
    <property type="entry name" value="COA_CT_CTER"/>
    <property type="match status" value="1"/>
</dbReference>
<dbReference type="EMBL" id="DVHA01000288">
    <property type="protein sequence ID" value="HIR61667.1"/>
    <property type="molecule type" value="Genomic_DNA"/>
</dbReference>
<organism evidence="3 4">
    <name type="scientific">Candidatus Faecivivens stercoravium</name>
    <dbReference type="NCBI Taxonomy" id="2840803"/>
    <lineage>
        <taxon>Bacteria</taxon>
        <taxon>Bacillati</taxon>
        <taxon>Bacillota</taxon>
        <taxon>Clostridia</taxon>
        <taxon>Eubacteriales</taxon>
        <taxon>Oscillospiraceae</taxon>
        <taxon>Oscillospiraceae incertae sedis</taxon>
        <taxon>Candidatus Faecivivens</taxon>
    </lineage>
</organism>
<accession>A0A9D1DZ67</accession>
<dbReference type="InterPro" id="IPR011763">
    <property type="entry name" value="COA_CT_C"/>
</dbReference>
<dbReference type="AlphaFoldDB" id="A0A9D1DZ67"/>
<dbReference type="PANTHER" id="PTHR43842:SF2">
    <property type="entry name" value="PROPIONYL-COA CARBOXYLASE BETA CHAIN, MITOCHONDRIAL"/>
    <property type="match status" value="1"/>
</dbReference>
<evidence type="ECO:0000313" key="4">
    <source>
        <dbReference type="Proteomes" id="UP000824241"/>
    </source>
</evidence>
<dbReference type="GO" id="GO:0004658">
    <property type="term" value="F:propionyl-CoA carboxylase activity"/>
    <property type="evidence" value="ECO:0007669"/>
    <property type="project" value="TreeGrafter"/>
</dbReference>
<reference evidence="3" key="2">
    <citation type="journal article" date="2021" name="PeerJ">
        <title>Extensive microbial diversity within the chicken gut microbiome revealed by metagenomics and culture.</title>
        <authorList>
            <person name="Gilroy R."/>
            <person name="Ravi A."/>
            <person name="Getino M."/>
            <person name="Pursley I."/>
            <person name="Horton D.L."/>
            <person name="Alikhan N.F."/>
            <person name="Baker D."/>
            <person name="Gharbi K."/>
            <person name="Hall N."/>
            <person name="Watson M."/>
            <person name="Adriaenssens E.M."/>
            <person name="Foster-Nyarko E."/>
            <person name="Jarju S."/>
            <person name="Secka A."/>
            <person name="Antonio M."/>
            <person name="Oren A."/>
            <person name="Chaudhuri R.R."/>
            <person name="La Ragione R."/>
            <person name="Hildebrand F."/>
            <person name="Pallen M.J."/>
        </authorList>
    </citation>
    <scope>NUCLEOTIDE SEQUENCE</scope>
    <source>
        <strain evidence="3">CHK189-12415</strain>
    </source>
</reference>
<evidence type="ECO:0000259" key="2">
    <source>
        <dbReference type="PROSITE" id="PS50989"/>
    </source>
</evidence>
<dbReference type="Proteomes" id="UP000824241">
    <property type="component" value="Unassembled WGS sequence"/>
</dbReference>
<name>A0A9D1DZ67_9FIRM</name>
<proteinExistence type="predicted"/>
<dbReference type="InterPro" id="IPR029045">
    <property type="entry name" value="ClpP/crotonase-like_dom_sf"/>
</dbReference>
<dbReference type="PANTHER" id="PTHR43842">
    <property type="entry name" value="PROPIONYL-COA CARBOXYLASE BETA CHAIN"/>
    <property type="match status" value="1"/>
</dbReference>
<dbReference type="Gene3D" id="3.90.226.10">
    <property type="entry name" value="2-enoyl-CoA Hydratase, Chain A, domain 1"/>
    <property type="match status" value="2"/>
</dbReference>
<evidence type="ECO:0000259" key="1">
    <source>
        <dbReference type="PROSITE" id="PS50980"/>
    </source>
</evidence>
<feature type="domain" description="CoA carboxyltransferase C-terminal" evidence="2">
    <location>
        <begin position="205"/>
        <end position="421"/>
    </location>
</feature>
<dbReference type="SUPFAM" id="SSF52096">
    <property type="entry name" value="ClpP/crotonase"/>
    <property type="match status" value="2"/>
</dbReference>
<dbReference type="PROSITE" id="PS50980">
    <property type="entry name" value="COA_CT_NTER"/>
    <property type="match status" value="1"/>
</dbReference>
<dbReference type="Pfam" id="PF01039">
    <property type="entry name" value="Carboxyl_trans"/>
    <property type="match status" value="1"/>
</dbReference>
<dbReference type="InterPro" id="IPR051047">
    <property type="entry name" value="AccD/PCCB"/>
</dbReference>
<feature type="domain" description="CoA carboxyltransferase N-terminal" evidence="1">
    <location>
        <begin position="1"/>
        <end position="155"/>
    </location>
</feature>
<comment type="caution">
    <text evidence="3">The sequence shown here is derived from an EMBL/GenBank/DDBJ whole genome shotgun (WGS) entry which is preliminary data.</text>
</comment>
<dbReference type="GO" id="GO:0016740">
    <property type="term" value="F:transferase activity"/>
    <property type="evidence" value="ECO:0007669"/>
    <property type="project" value="UniProtKB-KW"/>
</dbReference>
<dbReference type="InterPro" id="IPR011762">
    <property type="entry name" value="COA_CT_N"/>
</dbReference>
<protein>
    <submittedName>
        <fullName evidence="3">Carboxyl transferase</fullName>
    </submittedName>
</protein>
<dbReference type="InterPro" id="IPR034733">
    <property type="entry name" value="AcCoA_carboxyl_beta"/>
</dbReference>
<gene>
    <name evidence="3" type="ORF">IAB37_08855</name>
</gene>
<sequence length="436" mass="44531">MKSACKTASPARERITALFDEGTFTELDGFVACGDKGVGVITGYGSIDGSIVYAFSQDVSTCGGAVSRAHAEKIAKVYEMAVKNGAPVVGIYDSNGAKVSEGQEVLASYQKILSMSQNLSGVVPQIAVIAGSCVGVNAMMAATADISVMAEGASLYLVNDGSDTSAKAQAEAGVVSMVASDPMDAVKKAKEVLSVLPLNNLELAPISEGAASAPASIDEKTASEELAKAVCDAESVIELKADYAKHVYTALASIGGSTVGVVSVKGKLCDGCSAKAASFVRFCDSFNLPVVTFVDTDGYKEGTTPAAAANLASVYAEATCAKITVYTGAAIGASAMAFGAADVRLAWPTAVISALAPATAVEFFWHDRLKGAEDTAGARAALEEEYADTEASAFSAATAGMVDDVVAPDETRASLIMALDALASKRVQRLAKKHSC</sequence>
<keyword evidence="3" id="KW-0808">Transferase</keyword>
<evidence type="ECO:0000313" key="3">
    <source>
        <dbReference type="EMBL" id="HIR61667.1"/>
    </source>
</evidence>
<reference evidence="3" key="1">
    <citation type="submission" date="2020-10" db="EMBL/GenBank/DDBJ databases">
        <authorList>
            <person name="Gilroy R."/>
        </authorList>
    </citation>
    <scope>NUCLEOTIDE SEQUENCE</scope>
    <source>
        <strain evidence="3">CHK189-12415</strain>
    </source>
</reference>